<comment type="similarity">
    <text evidence="13">Belongs to the SQRD family.</text>
</comment>
<dbReference type="PANTHER" id="PTHR10632:SF2">
    <property type="entry name" value="SULFIDE:QUINONE OXIDOREDUCTASE, MITOCHONDRIAL"/>
    <property type="match status" value="1"/>
</dbReference>
<keyword evidence="4" id="KW-0874">Quinone</keyword>
<dbReference type="GO" id="GO:0070224">
    <property type="term" value="F:sulfide:quinone oxidoreductase activity"/>
    <property type="evidence" value="ECO:0007669"/>
    <property type="project" value="TreeGrafter"/>
</dbReference>
<evidence type="ECO:0000256" key="9">
    <source>
        <dbReference type="ARBA" id="ARBA00051038"/>
    </source>
</evidence>
<dbReference type="SUPFAM" id="SSF51905">
    <property type="entry name" value="FAD/NAD(P)-binding domain"/>
    <property type="match status" value="2"/>
</dbReference>
<evidence type="ECO:0000256" key="16">
    <source>
        <dbReference type="ARBA" id="ARBA00082958"/>
    </source>
</evidence>
<dbReference type="AlphaFoldDB" id="A0A5K3EGK7"/>
<name>A0A5K3EGK7_MESCO</name>
<sequence>MVVTKCLLFQRAASGLLVKGGPLRNFSLPATAGKSHYKVLVAGGGTGGCSVASRLRDILPAGGVAVIEPHEHHYYQGAWTLVGAGIINLPATRIPMQQAIPDNAEWIHDKVVAFDPPNNKVTTASGRQITYDYLVLCVGLRLRFDLIKGALEALDNDPRVCSNYSAYYVEKTFKAFQNFKTGTAIFTLPHTPIKCAGAPLKVTYLFEDYLAQRGRKNDAKILYFTALKSIFSVPKYAQALREICVKRGIEAFYEHNLVEIDHKNSIAVMQNPTTKETSEYSYDFLHLTPPMTSPDVLTTTPGLTNPGANNYVDVDQGTLRHVKFGNIFSLGDCSSLPTSKTAAAVATQSRVLVDNLTDLLAGGSGTVSKYTGYTSCPLITGYQKGILAEFDYDLNPVETFPIDQSQERALFAWVKRSLLPPLYWNGLIRGIWSGPSKVRKLLRFGLSK</sequence>
<dbReference type="GO" id="GO:0106436">
    <property type="term" value="F:glutathione-dependent sulfide quinone oxidoreductase activity"/>
    <property type="evidence" value="ECO:0007669"/>
    <property type="project" value="UniProtKB-EC"/>
</dbReference>
<dbReference type="EC" id="1.8.5.8" evidence="14"/>
<proteinExistence type="inferred from homology"/>
<evidence type="ECO:0000256" key="10">
    <source>
        <dbReference type="ARBA" id="ARBA00052810"/>
    </source>
</evidence>
<accession>A0A5K3EGK7</accession>
<comment type="catalytic activity">
    <reaction evidence="11">
        <text>a quinone + hydrogen sulfide + glutathione + H(+) = S-sulfanylglutathione + a quinol</text>
        <dbReference type="Rhea" id="RHEA:55156"/>
        <dbReference type="ChEBI" id="CHEBI:15378"/>
        <dbReference type="ChEBI" id="CHEBI:24646"/>
        <dbReference type="ChEBI" id="CHEBI:29919"/>
        <dbReference type="ChEBI" id="CHEBI:57925"/>
        <dbReference type="ChEBI" id="CHEBI:58905"/>
        <dbReference type="ChEBI" id="CHEBI:132124"/>
        <dbReference type="EC" id="1.8.5.8"/>
    </reaction>
    <physiologicalReaction direction="left-to-right" evidence="11">
        <dbReference type="Rhea" id="RHEA:55157"/>
    </physiologicalReaction>
</comment>
<dbReference type="Gene3D" id="3.50.50.60">
    <property type="entry name" value="FAD/NAD(P)-binding domain"/>
    <property type="match status" value="2"/>
</dbReference>
<comment type="cofactor">
    <cofactor evidence="1">
        <name>FAD</name>
        <dbReference type="ChEBI" id="CHEBI:57692"/>
    </cofactor>
</comment>
<dbReference type="PANTHER" id="PTHR10632">
    <property type="entry name" value="SULFIDE:QUINONE OXIDOREDUCTASE"/>
    <property type="match status" value="1"/>
</dbReference>
<evidence type="ECO:0000256" key="5">
    <source>
        <dbReference type="ARBA" id="ARBA00022827"/>
    </source>
</evidence>
<dbReference type="InterPro" id="IPR015904">
    <property type="entry name" value="Sulphide_quinone_reductase"/>
</dbReference>
<protein>
    <recommendedName>
        <fullName evidence="15">Sulfide:quinone oxidoreductase, mitochondrial</fullName>
        <ecNumber evidence="14">1.8.5.8</ecNumber>
    </recommendedName>
    <alternativeName>
        <fullName evidence="16">Sulfide quinone oxidoreductase</fullName>
    </alternativeName>
</protein>
<organism evidence="18">
    <name type="scientific">Mesocestoides corti</name>
    <name type="common">Flatworm</name>
    <dbReference type="NCBI Taxonomy" id="53468"/>
    <lineage>
        <taxon>Eukaryota</taxon>
        <taxon>Metazoa</taxon>
        <taxon>Spiralia</taxon>
        <taxon>Lophotrochozoa</taxon>
        <taxon>Platyhelminthes</taxon>
        <taxon>Cestoda</taxon>
        <taxon>Eucestoda</taxon>
        <taxon>Cyclophyllidea</taxon>
        <taxon>Mesocestoididae</taxon>
        <taxon>Mesocestoides</taxon>
    </lineage>
</organism>
<evidence type="ECO:0000313" key="18">
    <source>
        <dbReference type="WBParaSite" id="MCU_000369-RA"/>
    </source>
</evidence>
<evidence type="ECO:0000256" key="6">
    <source>
        <dbReference type="ARBA" id="ARBA00022946"/>
    </source>
</evidence>
<keyword evidence="5" id="KW-0274">FAD</keyword>
<dbReference type="Pfam" id="PF07992">
    <property type="entry name" value="Pyr_redox_2"/>
    <property type="match status" value="1"/>
</dbReference>
<dbReference type="GO" id="GO:0005739">
    <property type="term" value="C:mitochondrion"/>
    <property type="evidence" value="ECO:0007669"/>
    <property type="project" value="UniProtKB-SubCell"/>
</dbReference>
<evidence type="ECO:0000256" key="1">
    <source>
        <dbReference type="ARBA" id="ARBA00001974"/>
    </source>
</evidence>
<keyword evidence="7" id="KW-0560">Oxidoreductase</keyword>
<evidence type="ECO:0000256" key="7">
    <source>
        <dbReference type="ARBA" id="ARBA00023002"/>
    </source>
</evidence>
<evidence type="ECO:0000256" key="8">
    <source>
        <dbReference type="ARBA" id="ARBA00023128"/>
    </source>
</evidence>
<evidence type="ECO:0000256" key="2">
    <source>
        <dbReference type="ARBA" id="ARBA00004173"/>
    </source>
</evidence>
<dbReference type="GO" id="GO:0071949">
    <property type="term" value="F:FAD binding"/>
    <property type="evidence" value="ECO:0007669"/>
    <property type="project" value="TreeGrafter"/>
</dbReference>
<evidence type="ECO:0000256" key="11">
    <source>
        <dbReference type="ARBA" id="ARBA00052986"/>
    </source>
</evidence>
<dbReference type="FunFam" id="3.50.50.60:FF:000034">
    <property type="entry name" value="sulfide:quinone oxidoreductase, mitochondrial"/>
    <property type="match status" value="1"/>
</dbReference>
<dbReference type="GO" id="GO:0048038">
    <property type="term" value="F:quinone binding"/>
    <property type="evidence" value="ECO:0007669"/>
    <property type="project" value="UniProtKB-KW"/>
</dbReference>
<comment type="subcellular location">
    <subcellularLocation>
        <location evidence="2">Mitochondrion</location>
    </subcellularLocation>
</comment>
<reference evidence="18" key="1">
    <citation type="submission" date="2019-11" db="UniProtKB">
        <authorList>
            <consortium name="WormBaseParasite"/>
        </authorList>
    </citation>
    <scope>IDENTIFICATION</scope>
</reference>
<comment type="function">
    <text evidence="12">Catalyzes the oxidation of hydrogen sulfide with the help of a quinone, such as ubiquinone-10, giving rise to thiosulfate and ultimately to sulfane (molecular sulfur) atoms. Requires an additional electron acceptor; can use sulfite, sulfide or cyanide (in vitro). It is believed the in vivo electron acceptor is glutathione.</text>
</comment>
<evidence type="ECO:0000256" key="12">
    <source>
        <dbReference type="ARBA" id="ARBA00059167"/>
    </source>
</evidence>
<keyword evidence="3" id="KW-0285">Flavoprotein</keyword>
<feature type="domain" description="FAD/NAD(P)-binding" evidence="17">
    <location>
        <begin position="37"/>
        <end position="160"/>
    </location>
</feature>
<dbReference type="GO" id="GO:0070221">
    <property type="term" value="P:sulfide oxidation, using sulfide:quinone oxidoreductase"/>
    <property type="evidence" value="ECO:0007669"/>
    <property type="project" value="TreeGrafter"/>
</dbReference>
<evidence type="ECO:0000256" key="3">
    <source>
        <dbReference type="ARBA" id="ARBA00022630"/>
    </source>
</evidence>
<keyword evidence="6" id="KW-0809">Transit peptide</keyword>
<dbReference type="InterPro" id="IPR036188">
    <property type="entry name" value="FAD/NAD-bd_sf"/>
</dbReference>
<dbReference type="WBParaSite" id="MCU_000369-RA">
    <property type="protein sequence ID" value="MCU_000369-RA"/>
    <property type="gene ID" value="MCU_000369"/>
</dbReference>
<comment type="catalytic activity">
    <reaction evidence="10">
        <text>ubiquinone-10 + hydrogen sulfide + glutathione + H(+) = S-sulfanylglutathione + ubiquinol-10</text>
        <dbReference type="Rhea" id="RHEA:62608"/>
        <dbReference type="ChEBI" id="CHEBI:15378"/>
        <dbReference type="ChEBI" id="CHEBI:29919"/>
        <dbReference type="ChEBI" id="CHEBI:46245"/>
        <dbReference type="ChEBI" id="CHEBI:57925"/>
        <dbReference type="ChEBI" id="CHEBI:58905"/>
        <dbReference type="ChEBI" id="CHEBI:64183"/>
    </reaction>
    <physiologicalReaction direction="left-to-right" evidence="10">
        <dbReference type="Rhea" id="RHEA:62609"/>
    </physiologicalReaction>
</comment>
<evidence type="ECO:0000256" key="14">
    <source>
        <dbReference type="ARBA" id="ARBA00066447"/>
    </source>
</evidence>
<evidence type="ECO:0000259" key="17">
    <source>
        <dbReference type="Pfam" id="PF07992"/>
    </source>
</evidence>
<dbReference type="InterPro" id="IPR023753">
    <property type="entry name" value="FAD/NAD-binding_dom"/>
</dbReference>
<evidence type="ECO:0000256" key="4">
    <source>
        <dbReference type="ARBA" id="ARBA00022719"/>
    </source>
</evidence>
<comment type="catalytic activity">
    <reaction evidence="9">
        <text>ubiquinone-10 + hydrogen sulfide + sulfite + 2 H(+) = ubiquinol-10 + thiosulfate</text>
        <dbReference type="Rhea" id="RHEA:38359"/>
        <dbReference type="ChEBI" id="CHEBI:15378"/>
        <dbReference type="ChEBI" id="CHEBI:17359"/>
        <dbReference type="ChEBI" id="CHEBI:29919"/>
        <dbReference type="ChEBI" id="CHEBI:33542"/>
        <dbReference type="ChEBI" id="CHEBI:46245"/>
        <dbReference type="ChEBI" id="CHEBI:64183"/>
    </reaction>
    <physiologicalReaction direction="left-to-right" evidence="9">
        <dbReference type="Rhea" id="RHEA:38360"/>
    </physiologicalReaction>
</comment>
<keyword evidence="8" id="KW-0496">Mitochondrion</keyword>
<evidence type="ECO:0000256" key="15">
    <source>
        <dbReference type="ARBA" id="ARBA00070160"/>
    </source>
</evidence>
<evidence type="ECO:0000256" key="13">
    <source>
        <dbReference type="ARBA" id="ARBA00060891"/>
    </source>
</evidence>